<reference evidence="5 6" key="1">
    <citation type="submission" date="2020-10" db="EMBL/GenBank/DDBJ databases">
        <title>The Coptis chinensis genome and diversification of protoberbering-type alkaloids.</title>
        <authorList>
            <person name="Wang B."/>
            <person name="Shu S."/>
            <person name="Song C."/>
            <person name="Liu Y."/>
        </authorList>
    </citation>
    <scope>NUCLEOTIDE SEQUENCE [LARGE SCALE GENOMIC DNA]</scope>
    <source>
        <strain evidence="5">HL-2020</strain>
        <tissue evidence="5">Leaf</tissue>
    </source>
</reference>
<sequence length="159" mass="18573">MEWMLLRESLEDLISDQDHPFTFKEPKVEAMPKKHAPAEIGRLPGYRSQNIDARKFDLDLNLVILERYLEDLNSRYGSIFKELDDEIAAKDELLEKITSNLKSCVRSNEVNAKDVVDLIAWKSLISLQIDTLVRDNVILRWEFFLELYSLTIFNTNEVP</sequence>
<comment type="caution">
    <text evidence="5">The sequence shown here is derived from an EMBL/GenBank/DDBJ whole genome shotgun (WGS) entry which is preliminary data.</text>
</comment>
<evidence type="ECO:0000256" key="2">
    <source>
        <dbReference type="ARBA" id="ARBA00022692"/>
    </source>
</evidence>
<keyword evidence="3" id="KW-1133">Transmembrane helix</keyword>
<proteinExistence type="predicted"/>
<gene>
    <name evidence="5" type="ORF">IFM89_018496</name>
</gene>
<evidence type="ECO:0000313" key="6">
    <source>
        <dbReference type="Proteomes" id="UP000631114"/>
    </source>
</evidence>
<keyword evidence="6" id="KW-1185">Reference proteome</keyword>
<dbReference type="GO" id="GO:0016020">
    <property type="term" value="C:membrane"/>
    <property type="evidence" value="ECO:0007669"/>
    <property type="project" value="UniProtKB-SubCell"/>
</dbReference>
<dbReference type="PANTHER" id="PTHR12953:SF0">
    <property type="entry name" value="SUN DOMAIN-CONTAINING OSSIFICATION FACTOR"/>
    <property type="match status" value="1"/>
</dbReference>
<dbReference type="GO" id="GO:0005737">
    <property type="term" value="C:cytoplasm"/>
    <property type="evidence" value="ECO:0007669"/>
    <property type="project" value="TreeGrafter"/>
</dbReference>
<evidence type="ECO:0000256" key="3">
    <source>
        <dbReference type="ARBA" id="ARBA00022989"/>
    </source>
</evidence>
<comment type="subcellular location">
    <subcellularLocation>
        <location evidence="1">Membrane</location>
    </subcellularLocation>
</comment>
<keyword evidence="2" id="KW-0812">Transmembrane</keyword>
<dbReference type="GO" id="GO:0034975">
    <property type="term" value="P:protein folding in endoplasmic reticulum"/>
    <property type="evidence" value="ECO:0007669"/>
    <property type="project" value="TreeGrafter"/>
</dbReference>
<name>A0A835MBU8_9MAGN</name>
<keyword evidence="4" id="KW-0472">Membrane</keyword>
<organism evidence="5 6">
    <name type="scientific">Coptis chinensis</name>
    <dbReference type="NCBI Taxonomy" id="261450"/>
    <lineage>
        <taxon>Eukaryota</taxon>
        <taxon>Viridiplantae</taxon>
        <taxon>Streptophyta</taxon>
        <taxon>Embryophyta</taxon>
        <taxon>Tracheophyta</taxon>
        <taxon>Spermatophyta</taxon>
        <taxon>Magnoliopsida</taxon>
        <taxon>Ranunculales</taxon>
        <taxon>Ranunculaceae</taxon>
        <taxon>Coptidoideae</taxon>
        <taxon>Coptis</taxon>
    </lineage>
</organism>
<dbReference type="AlphaFoldDB" id="A0A835MBU8"/>
<dbReference type="EMBL" id="JADFTS010000002">
    <property type="protein sequence ID" value="KAF9621279.1"/>
    <property type="molecule type" value="Genomic_DNA"/>
</dbReference>
<dbReference type="PANTHER" id="PTHR12953">
    <property type="entry name" value="MEMBRANE PROTEIN CH1 RELATED"/>
    <property type="match status" value="1"/>
</dbReference>
<evidence type="ECO:0000256" key="1">
    <source>
        <dbReference type="ARBA" id="ARBA00004370"/>
    </source>
</evidence>
<dbReference type="OrthoDB" id="266334at2759"/>
<dbReference type="InterPro" id="IPR045120">
    <property type="entry name" value="Suco/Slp1-like"/>
</dbReference>
<protein>
    <submittedName>
        <fullName evidence="5">Uncharacterized protein</fullName>
    </submittedName>
</protein>
<evidence type="ECO:0000313" key="5">
    <source>
        <dbReference type="EMBL" id="KAF9621279.1"/>
    </source>
</evidence>
<dbReference type="Proteomes" id="UP000631114">
    <property type="component" value="Unassembled WGS sequence"/>
</dbReference>
<evidence type="ECO:0000256" key="4">
    <source>
        <dbReference type="ARBA" id="ARBA00023136"/>
    </source>
</evidence>
<accession>A0A835MBU8</accession>